<dbReference type="CDD" id="cd02538">
    <property type="entry name" value="G1P_TT_short"/>
    <property type="match status" value="1"/>
</dbReference>
<evidence type="ECO:0000256" key="2">
    <source>
        <dbReference type="ARBA" id="ARBA00010480"/>
    </source>
</evidence>
<evidence type="ECO:0000256" key="1">
    <source>
        <dbReference type="ARBA" id="ARBA00001946"/>
    </source>
</evidence>
<accession>A0A418WHF5</accession>
<dbReference type="AlphaFoldDB" id="A0A418WHF5"/>
<comment type="function">
    <text evidence="9">Catalyzes the formation of dTDP-glucose, from dTTP and glucose 1-phosphate, as well as its pyrophosphorolysis.</text>
</comment>
<comment type="cofactor">
    <cofactor evidence="1">
        <name>Mg(2+)</name>
        <dbReference type="ChEBI" id="CHEBI:18420"/>
    </cofactor>
</comment>
<evidence type="ECO:0000256" key="6">
    <source>
        <dbReference type="ARBA" id="ARBA00022723"/>
    </source>
</evidence>
<evidence type="ECO:0000259" key="10">
    <source>
        <dbReference type="Pfam" id="PF00483"/>
    </source>
</evidence>
<organism evidence="11 12">
    <name type="scientific">Oleomonas cavernae</name>
    <dbReference type="NCBI Taxonomy" id="2320859"/>
    <lineage>
        <taxon>Bacteria</taxon>
        <taxon>Pseudomonadati</taxon>
        <taxon>Pseudomonadota</taxon>
        <taxon>Alphaproteobacteria</taxon>
        <taxon>Acetobacterales</taxon>
        <taxon>Acetobacteraceae</taxon>
        <taxon>Oleomonas</taxon>
    </lineage>
</organism>
<dbReference type="NCBIfam" id="TIGR01207">
    <property type="entry name" value="rmlA"/>
    <property type="match status" value="1"/>
</dbReference>
<evidence type="ECO:0000313" key="11">
    <source>
        <dbReference type="EMBL" id="RJF89463.1"/>
    </source>
</evidence>
<dbReference type="PANTHER" id="PTHR43532">
    <property type="entry name" value="GLUCOSE-1-PHOSPHATE THYMIDYLYLTRANSFERASE"/>
    <property type="match status" value="1"/>
</dbReference>
<dbReference type="SUPFAM" id="SSF53448">
    <property type="entry name" value="Nucleotide-diphospho-sugar transferases"/>
    <property type="match status" value="1"/>
</dbReference>
<reference evidence="11 12" key="1">
    <citation type="submission" date="2018-09" db="EMBL/GenBank/DDBJ databases">
        <authorList>
            <person name="Zhu H."/>
        </authorList>
    </citation>
    <scope>NUCLEOTIDE SEQUENCE [LARGE SCALE GENOMIC DNA]</scope>
    <source>
        <strain evidence="11 12">K1W22B-8</strain>
    </source>
</reference>
<evidence type="ECO:0000256" key="3">
    <source>
        <dbReference type="ARBA" id="ARBA00012461"/>
    </source>
</evidence>
<protein>
    <recommendedName>
        <fullName evidence="3 9">Glucose-1-phosphate thymidylyltransferase</fullName>
        <ecNumber evidence="3 9">2.7.7.24</ecNumber>
    </recommendedName>
</protein>
<dbReference type="InterPro" id="IPR029044">
    <property type="entry name" value="Nucleotide-diphossugar_trans"/>
</dbReference>
<comment type="similarity">
    <text evidence="2 9">Belongs to the glucose-1-phosphate thymidylyltransferase family.</text>
</comment>
<dbReference type="RefSeq" id="WP_119781371.1">
    <property type="nucleotide sequence ID" value="NZ_QYUK01000011.1"/>
</dbReference>
<dbReference type="EMBL" id="QYUK01000011">
    <property type="protein sequence ID" value="RJF89463.1"/>
    <property type="molecule type" value="Genomic_DNA"/>
</dbReference>
<dbReference type="InterPro" id="IPR005835">
    <property type="entry name" value="NTP_transferase_dom"/>
</dbReference>
<evidence type="ECO:0000313" key="12">
    <source>
        <dbReference type="Proteomes" id="UP000284605"/>
    </source>
</evidence>
<evidence type="ECO:0000256" key="4">
    <source>
        <dbReference type="ARBA" id="ARBA00022679"/>
    </source>
</evidence>
<evidence type="ECO:0000256" key="8">
    <source>
        <dbReference type="ARBA" id="ARBA00049336"/>
    </source>
</evidence>
<keyword evidence="6 9" id="KW-0479">Metal-binding</keyword>
<dbReference type="EC" id="2.7.7.24" evidence="3 9"/>
<sequence length="303" mass="33017">MTSLANRRRGIVLAGGAGTRLHPVTRAVSKQLLPVYDKPMIYYPLSVLMLAGIREILIITTPQDAAQFRGLLGDGSQWGVEIQYEIQPSPDGLAQAFIIGADFVAGRPSALVLGDNIFYGHGLTEQLAAADRRRDGATVFAYKVHDPERFGVVEFDAAGHALSIEEKPIAPRSSWAVTGLYFYDEAVVEIARSIKPSARGELEITAVNAAYLEQGKLDVQCMGRGFCWFDTGTHDALLDAGEFVRVIQSRQDLQIACLEEIAWRQGWIDDAKMEVLAAGSGKSSYGLYLRSLLAADARQPGMV</sequence>
<name>A0A418WHF5_9PROT</name>
<dbReference type="GO" id="GO:0008879">
    <property type="term" value="F:glucose-1-phosphate thymidylyltransferase activity"/>
    <property type="evidence" value="ECO:0007669"/>
    <property type="project" value="UniProtKB-EC"/>
</dbReference>
<keyword evidence="7 9" id="KW-0460">Magnesium</keyword>
<keyword evidence="12" id="KW-1185">Reference proteome</keyword>
<dbReference type="FunFam" id="3.90.550.10:FF:000023">
    <property type="entry name" value="Glucose-1-phosphate thymidylyltransferase"/>
    <property type="match status" value="1"/>
</dbReference>
<dbReference type="OrthoDB" id="9803871at2"/>
<evidence type="ECO:0000256" key="9">
    <source>
        <dbReference type="RuleBase" id="RU003706"/>
    </source>
</evidence>
<dbReference type="GO" id="GO:0046872">
    <property type="term" value="F:metal ion binding"/>
    <property type="evidence" value="ECO:0007669"/>
    <property type="project" value="UniProtKB-KW"/>
</dbReference>
<keyword evidence="5 9" id="KW-0548">Nucleotidyltransferase</keyword>
<gene>
    <name evidence="11" type="primary">rfbA</name>
    <name evidence="11" type="ORF">D3874_22875</name>
</gene>
<dbReference type="Gene3D" id="3.90.550.10">
    <property type="entry name" value="Spore Coat Polysaccharide Biosynthesis Protein SpsA, Chain A"/>
    <property type="match status" value="1"/>
</dbReference>
<dbReference type="PANTHER" id="PTHR43532:SF1">
    <property type="entry name" value="GLUCOSE-1-PHOSPHATE THYMIDYLYLTRANSFERASE 1"/>
    <property type="match status" value="1"/>
</dbReference>
<dbReference type="InterPro" id="IPR005907">
    <property type="entry name" value="G1P_thy_trans_s"/>
</dbReference>
<feature type="domain" description="Nucleotidyl transferase" evidence="10">
    <location>
        <begin position="10"/>
        <end position="244"/>
    </location>
</feature>
<comment type="caution">
    <text evidence="11">The sequence shown here is derived from an EMBL/GenBank/DDBJ whole genome shotgun (WGS) entry which is preliminary data.</text>
</comment>
<dbReference type="Pfam" id="PF00483">
    <property type="entry name" value="NTP_transferase"/>
    <property type="match status" value="1"/>
</dbReference>
<comment type="catalytic activity">
    <reaction evidence="8 9">
        <text>dTTP + alpha-D-glucose 1-phosphate + H(+) = dTDP-alpha-D-glucose + diphosphate</text>
        <dbReference type="Rhea" id="RHEA:15225"/>
        <dbReference type="ChEBI" id="CHEBI:15378"/>
        <dbReference type="ChEBI" id="CHEBI:33019"/>
        <dbReference type="ChEBI" id="CHEBI:37568"/>
        <dbReference type="ChEBI" id="CHEBI:57477"/>
        <dbReference type="ChEBI" id="CHEBI:58601"/>
        <dbReference type="EC" id="2.7.7.24"/>
    </reaction>
</comment>
<evidence type="ECO:0000256" key="7">
    <source>
        <dbReference type="ARBA" id="ARBA00022842"/>
    </source>
</evidence>
<dbReference type="Proteomes" id="UP000284605">
    <property type="component" value="Unassembled WGS sequence"/>
</dbReference>
<keyword evidence="4 9" id="KW-0808">Transferase</keyword>
<evidence type="ECO:0000256" key="5">
    <source>
        <dbReference type="ARBA" id="ARBA00022695"/>
    </source>
</evidence>
<proteinExistence type="inferred from homology"/>